<dbReference type="AlphaFoldDB" id="A0A1V4H8K5"/>
<keyword evidence="5" id="KW-0472">Membrane</keyword>
<dbReference type="InterPro" id="IPR038501">
    <property type="entry name" value="Spore_GerAC_C_sf"/>
</dbReference>
<evidence type="ECO:0000256" key="1">
    <source>
        <dbReference type="ARBA" id="ARBA00004635"/>
    </source>
</evidence>
<dbReference type="PANTHER" id="PTHR35789:SF1">
    <property type="entry name" value="SPORE GERMINATION PROTEIN B3"/>
    <property type="match status" value="1"/>
</dbReference>
<dbReference type="InterPro" id="IPR057336">
    <property type="entry name" value="GerAC_N"/>
</dbReference>
<keyword evidence="7" id="KW-0449">Lipoprotein</keyword>
<evidence type="ECO:0000256" key="4">
    <source>
        <dbReference type="ARBA" id="ARBA00022729"/>
    </source>
</evidence>
<comment type="similarity">
    <text evidence="2">Belongs to the GerABKC lipoprotein family.</text>
</comment>
<dbReference type="GO" id="GO:0016020">
    <property type="term" value="C:membrane"/>
    <property type="evidence" value="ECO:0007669"/>
    <property type="project" value="UniProtKB-SubCell"/>
</dbReference>
<evidence type="ECO:0000313" key="11">
    <source>
        <dbReference type="Proteomes" id="UP000190626"/>
    </source>
</evidence>
<organism evidence="10 11">
    <name type="scientific">Paenibacillus ferrarius</name>
    <dbReference type="NCBI Taxonomy" id="1469647"/>
    <lineage>
        <taxon>Bacteria</taxon>
        <taxon>Bacillati</taxon>
        <taxon>Bacillota</taxon>
        <taxon>Bacilli</taxon>
        <taxon>Bacillales</taxon>
        <taxon>Paenibacillaceae</taxon>
        <taxon>Paenibacillus</taxon>
    </lineage>
</organism>
<keyword evidence="11" id="KW-1185">Reference proteome</keyword>
<dbReference type="PANTHER" id="PTHR35789">
    <property type="entry name" value="SPORE GERMINATION PROTEIN B3"/>
    <property type="match status" value="1"/>
</dbReference>
<proteinExistence type="inferred from homology"/>
<keyword evidence="4" id="KW-0732">Signal</keyword>
<comment type="caution">
    <text evidence="10">The sequence shown here is derived from an EMBL/GenBank/DDBJ whole genome shotgun (WGS) entry which is preliminary data.</text>
</comment>
<comment type="subcellular location">
    <subcellularLocation>
        <location evidence="1">Membrane</location>
        <topology evidence="1">Lipid-anchor</topology>
    </subcellularLocation>
</comment>
<accession>A0A1V4H8K5</accession>
<dbReference type="GO" id="GO:0009847">
    <property type="term" value="P:spore germination"/>
    <property type="evidence" value="ECO:0007669"/>
    <property type="project" value="InterPro"/>
</dbReference>
<keyword evidence="3" id="KW-0309">Germination</keyword>
<evidence type="ECO:0000259" key="8">
    <source>
        <dbReference type="Pfam" id="PF05504"/>
    </source>
</evidence>
<keyword evidence="6" id="KW-0564">Palmitate</keyword>
<dbReference type="Proteomes" id="UP000190626">
    <property type="component" value="Unassembled WGS sequence"/>
</dbReference>
<feature type="domain" description="Spore germination GerAC-like C-terminal" evidence="8">
    <location>
        <begin position="226"/>
        <end position="391"/>
    </location>
</feature>
<dbReference type="Pfam" id="PF25198">
    <property type="entry name" value="Spore_GerAC_N"/>
    <property type="match status" value="1"/>
</dbReference>
<protein>
    <submittedName>
        <fullName evidence="10">Spore gernimation protein GerC</fullName>
    </submittedName>
</protein>
<evidence type="ECO:0000256" key="2">
    <source>
        <dbReference type="ARBA" id="ARBA00007886"/>
    </source>
</evidence>
<evidence type="ECO:0000256" key="7">
    <source>
        <dbReference type="ARBA" id="ARBA00023288"/>
    </source>
</evidence>
<evidence type="ECO:0000256" key="6">
    <source>
        <dbReference type="ARBA" id="ARBA00023139"/>
    </source>
</evidence>
<feature type="domain" description="Spore germination protein N-terminal" evidence="9">
    <location>
        <begin position="23"/>
        <end position="198"/>
    </location>
</feature>
<reference evidence="11" key="1">
    <citation type="submission" date="2016-07" db="EMBL/GenBank/DDBJ databases">
        <authorList>
            <person name="Florea S."/>
            <person name="Webb J.S."/>
            <person name="Jaromczyk J."/>
            <person name="Schardl C.L."/>
        </authorList>
    </citation>
    <scope>NUCLEOTIDE SEQUENCE [LARGE SCALE GENOMIC DNA]</scope>
    <source>
        <strain evidence="11">CY1</strain>
    </source>
</reference>
<dbReference type="InterPro" id="IPR046953">
    <property type="entry name" value="Spore_GerAC-like_C"/>
</dbReference>
<gene>
    <name evidence="10" type="ORF">BC351_12230</name>
</gene>
<evidence type="ECO:0000313" key="10">
    <source>
        <dbReference type="EMBL" id="OPH47260.1"/>
    </source>
</evidence>
<dbReference type="OrthoDB" id="9816067at2"/>
<name>A0A1V4H8K5_9BACL</name>
<sequence>MISRCIKILLSVMLTIPLAGCWDRKELNELGIAVAIGVDFAPNNQLKVTAQVVLPSEIAPSQSNMKGGTSVTVYEVMAPTLLEAIQKMTEISPRKVYMGHIKMFIFGESYARKGVAEVVETMVREPTVRSDYYIAVAKGRTASEVLQVTTPLEPIPANKMFASLDASSETWAPTTKVTMDELMDNLLNCGCPILTGIQIVGKPHDGSGNSEKNKEKIHPDRQLQFTGLGVFKKDRLIGWLDEDESKAYNYIKDQVKQTIGHIDMPSGDRIGVHLLRSKTVVQASVIQGSPEIRVMVTNEGMLTEVQGKSQEISNPENLRQIEQTGNERIIELMKHTVDSVRRKFKFDIFGFGQLLHESDPKAWKKFEGNWDQTFMDLTIHYSVTTKIGKVGTLLDTFQKKMKE</sequence>
<dbReference type="RefSeq" id="WP_079420972.1">
    <property type="nucleotide sequence ID" value="NZ_MBTG01000066.1"/>
</dbReference>
<dbReference type="NCBIfam" id="TIGR02887">
    <property type="entry name" value="spore_ger_x_C"/>
    <property type="match status" value="1"/>
</dbReference>
<dbReference type="Gene3D" id="6.20.190.10">
    <property type="entry name" value="Nutrient germinant receptor protein C, domain 1"/>
    <property type="match status" value="1"/>
</dbReference>
<dbReference type="Pfam" id="PF05504">
    <property type="entry name" value="Spore_GerAC"/>
    <property type="match status" value="1"/>
</dbReference>
<dbReference type="STRING" id="1469647.BC351_12230"/>
<dbReference type="Gene3D" id="3.30.300.210">
    <property type="entry name" value="Nutrient germinant receptor protein C, domain 3"/>
    <property type="match status" value="1"/>
</dbReference>
<evidence type="ECO:0000259" key="9">
    <source>
        <dbReference type="Pfam" id="PF25198"/>
    </source>
</evidence>
<dbReference type="EMBL" id="MBTG01000066">
    <property type="protein sequence ID" value="OPH47260.1"/>
    <property type="molecule type" value="Genomic_DNA"/>
</dbReference>
<evidence type="ECO:0000256" key="5">
    <source>
        <dbReference type="ARBA" id="ARBA00023136"/>
    </source>
</evidence>
<dbReference type="InterPro" id="IPR008844">
    <property type="entry name" value="Spore_GerAC-like"/>
</dbReference>
<evidence type="ECO:0000256" key="3">
    <source>
        <dbReference type="ARBA" id="ARBA00022544"/>
    </source>
</evidence>